<dbReference type="PANTHER" id="PTHR23137:SF6">
    <property type="entry name" value="VESICLE TRANSPORT PROTEIN"/>
    <property type="match status" value="1"/>
</dbReference>
<dbReference type="OrthoDB" id="73614at2759"/>
<evidence type="ECO:0000256" key="9">
    <source>
        <dbReference type="RuleBase" id="RU363111"/>
    </source>
</evidence>
<comment type="similarity">
    <text evidence="8 9">Belongs to the SFT2 family.</text>
</comment>
<keyword evidence="4 9" id="KW-0812">Transmembrane</keyword>
<dbReference type="Proteomes" id="UP000639338">
    <property type="component" value="Unassembled WGS sequence"/>
</dbReference>
<dbReference type="GO" id="GO:0016192">
    <property type="term" value="P:vesicle-mediated transport"/>
    <property type="evidence" value="ECO:0007669"/>
    <property type="project" value="InterPro"/>
</dbReference>
<evidence type="ECO:0000256" key="4">
    <source>
        <dbReference type="ARBA" id="ARBA00022692"/>
    </source>
</evidence>
<dbReference type="Pfam" id="PF04178">
    <property type="entry name" value="Got1"/>
    <property type="match status" value="1"/>
</dbReference>
<dbReference type="InterPro" id="IPR007305">
    <property type="entry name" value="Vesicle_transpt_Got1/SFT2"/>
</dbReference>
<sequence length="161" mass="18126">MDKLRKALSGNDQCDEESGFMNQIMDESTLSWSTRIKSFAFCFVIGVLLSLLGAFEFFLGNIHAYAILYALGSTIQLLSTCLLMGPFKQLQKMFASKRIIATVIALASIFMTIFVAVKFPHKPVLALFFIIIQFFAMTWYSLSYIPYARDAVKKTVEACIT</sequence>
<comment type="function">
    <text evidence="1 9">May be involved in fusion of retrograde transport vesicles derived from an endocytic compartment with the Golgi complex.</text>
</comment>
<keyword evidence="7 9" id="KW-0472">Membrane</keyword>
<dbReference type="GO" id="GO:0012505">
    <property type="term" value="C:endomembrane system"/>
    <property type="evidence" value="ECO:0007669"/>
    <property type="project" value="UniProtKB-ARBA"/>
</dbReference>
<dbReference type="GO" id="GO:0016020">
    <property type="term" value="C:membrane"/>
    <property type="evidence" value="ECO:0007669"/>
    <property type="project" value="UniProtKB-SubCell"/>
</dbReference>
<name>A0A834XQB9_APHGI</name>
<evidence type="ECO:0000256" key="7">
    <source>
        <dbReference type="ARBA" id="ARBA00023136"/>
    </source>
</evidence>
<accession>A0A834XQB9</accession>
<dbReference type="PANTHER" id="PTHR23137">
    <property type="entry name" value="VESICLE TRANSPORT PROTEIN-RELATED"/>
    <property type="match status" value="1"/>
</dbReference>
<keyword evidence="11" id="KW-1185">Reference proteome</keyword>
<dbReference type="GO" id="GO:0005737">
    <property type="term" value="C:cytoplasm"/>
    <property type="evidence" value="ECO:0007669"/>
    <property type="project" value="UniProtKB-ARBA"/>
</dbReference>
<evidence type="ECO:0000256" key="2">
    <source>
        <dbReference type="ARBA" id="ARBA00004141"/>
    </source>
</evidence>
<evidence type="ECO:0000256" key="1">
    <source>
        <dbReference type="ARBA" id="ARBA00003566"/>
    </source>
</evidence>
<dbReference type="GO" id="GO:0015031">
    <property type="term" value="P:protein transport"/>
    <property type="evidence" value="ECO:0007669"/>
    <property type="project" value="UniProtKB-KW"/>
</dbReference>
<feature type="transmembrane region" description="Helical" evidence="9">
    <location>
        <begin position="125"/>
        <end position="145"/>
    </location>
</feature>
<protein>
    <recommendedName>
        <fullName evidence="9">Vesicle transport protein</fullName>
    </recommendedName>
</protein>
<gene>
    <name evidence="10" type="ORF">HCN44_000458</name>
</gene>
<organism evidence="10 11">
    <name type="scientific">Aphidius gifuensis</name>
    <name type="common">Parasitoid wasp</name>
    <dbReference type="NCBI Taxonomy" id="684658"/>
    <lineage>
        <taxon>Eukaryota</taxon>
        <taxon>Metazoa</taxon>
        <taxon>Ecdysozoa</taxon>
        <taxon>Arthropoda</taxon>
        <taxon>Hexapoda</taxon>
        <taxon>Insecta</taxon>
        <taxon>Pterygota</taxon>
        <taxon>Neoptera</taxon>
        <taxon>Endopterygota</taxon>
        <taxon>Hymenoptera</taxon>
        <taxon>Apocrita</taxon>
        <taxon>Ichneumonoidea</taxon>
        <taxon>Braconidae</taxon>
        <taxon>Aphidiinae</taxon>
        <taxon>Aphidius</taxon>
    </lineage>
</organism>
<comment type="subcellular location">
    <subcellularLocation>
        <location evidence="2 9">Membrane</location>
        <topology evidence="2 9">Multi-pass membrane protein</topology>
    </subcellularLocation>
</comment>
<evidence type="ECO:0000256" key="3">
    <source>
        <dbReference type="ARBA" id="ARBA00022448"/>
    </source>
</evidence>
<reference evidence="10 11" key="1">
    <citation type="submission" date="2020-08" db="EMBL/GenBank/DDBJ databases">
        <title>Aphidius gifuensis genome sequencing and assembly.</title>
        <authorList>
            <person name="Du Z."/>
        </authorList>
    </citation>
    <scope>NUCLEOTIDE SEQUENCE [LARGE SCALE GENOMIC DNA]</scope>
    <source>
        <strain evidence="10">YNYX2018</strain>
        <tissue evidence="10">Adults</tissue>
    </source>
</reference>
<evidence type="ECO:0000256" key="8">
    <source>
        <dbReference type="ARBA" id="ARBA00025800"/>
    </source>
</evidence>
<feature type="transmembrane region" description="Helical" evidence="9">
    <location>
        <begin position="99"/>
        <end position="119"/>
    </location>
</feature>
<dbReference type="InterPro" id="IPR011691">
    <property type="entry name" value="Vesicle_transpt_SFT2"/>
</dbReference>
<dbReference type="AlphaFoldDB" id="A0A834XQB9"/>
<feature type="transmembrane region" description="Helical" evidence="9">
    <location>
        <begin position="65"/>
        <end position="87"/>
    </location>
</feature>
<evidence type="ECO:0000256" key="5">
    <source>
        <dbReference type="ARBA" id="ARBA00022927"/>
    </source>
</evidence>
<evidence type="ECO:0000313" key="11">
    <source>
        <dbReference type="Proteomes" id="UP000639338"/>
    </source>
</evidence>
<keyword evidence="5 9" id="KW-0653">Protein transport</keyword>
<keyword evidence="3 9" id="KW-0813">Transport</keyword>
<comment type="caution">
    <text evidence="10">The sequence shown here is derived from an EMBL/GenBank/DDBJ whole genome shotgun (WGS) entry which is preliminary data.</text>
</comment>
<proteinExistence type="inferred from homology"/>
<evidence type="ECO:0000313" key="10">
    <source>
        <dbReference type="EMBL" id="KAF7990653.1"/>
    </source>
</evidence>
<feature type="transmembrane region" description="Helical" evidence="9">
    <location>
        <begin position="39"/>
        <end position="59"/>
    </location>
</feature>
<dbReference type="EMBL" id="JACMRX010000004">
    <property type="protein sequence ID" value="KAF7990653.1"/>
    <property type="molecule type" value="Genomic_DNA"/>
</dbReference>
<keyword evidence="6 9" id="KW-1133">Transmembrane helix</keyword>
<evidence type="ECO:0000256" key="6">
    <source>
        <dbReference type="ARBA" id="ARBA00022989"/>
    </source>
</evidence>